<comment type="caution">
    <text evidence="2">The sequence shown here is derived from an EMBL/GenBank/DDBJ whole genome shotgun (WGS) entry which is preliminary data.</text>
</comment>
<evidence type="ECO:0000313" key="3">
    <source>
        <dbReference type="Proteomes" id="UP000324748"/>
    </source>
</evidence>
<dbReference type="EMBL" id="VDEP01000515">
    <property type="protein sequence ID" value="KAA1064120.1"/>
    <property type="molecule type" value="Genomic_DNA"/>
</dbReference>
<gene>
    <name evidence="2" type="ORF">PGT21_014776</name>
    <name evidence="1" type="ORF">PGTUg99_005560</name>
</gene>
<proteinExistence type="predicted"/>
<keyword evidence="3" id="KW-1185">Reference proteome</keyword>
<dbReference type="Proteomes" id="UP000325313">
    <property type="component" value="Unassembled WGS sequence"/>
</dbReference>
<protein>
    <submittedName>
        <fullName evidence="2">Uncharacterized protein</fullName>
    </submittedName>
</protein>
<reference evidence="3 4" key="1">
    <citation type="submission" date="2019-05" db="EMBL/GenBank/DDBJ databases">
        <title>Emergence of the Ug99 lineage of the wheat stem rust pathogen through somatic hybridization.</title>
        <authorList>
            <person name="Li F."/>
            <person name="Upadhyaya N.M."/>
            <person name="Sperschneider J."/>
            <person name="Matny O."/>
            <person name="Nguyen-Phuc H."/>
            <person name="Mago R."/>
            <person name="Raley C."/>
            <person name="Miller M.E."/>
            <person name="Silverstein K.A.T."/>
            <person name="Henningsen E."/>
            <person name="Hirsch C.D."/>
            <person name="Visser B."/>
            <person name="Pretorius Z.A."/>
            <person name="Steffenson B.J."/>
            <person name="Schwessinger B."/>
            <person name="Dodds P.N."/>
            <person name="Figueroa M."/>
        </authorList>
    </citation>
    <scope>NUCLEOTIDE SEQUENCE [LARGE SCALE GENOMIC DNA]</scope>
    <source>
        <strain evidence="2">21-0</strain>
        <strain evidence="1 4">Ug99</strain>
    </source>
</reference>
<sequence length="79" mass="8843">MCSSESVTYMQISLRRLPSVKLVWISSKSIDGELHCNSPTTHEFCFEHLDHSAPPLSTANWLFSSPRTPSSQATLGHLR</sequence>
<evidence type="ECO:0000313" key="4">
    <source>
        <dbReference type="Proteomes" id="UP000325313"/>
    </source>
</evidence>
<dbReference type="Proteomes" id="UP000324748">
    <property type="component" value="Unassembled WGS sequence"/>
</dbReference>
<evidence type="ECO:0000313" key="2">
    <source>
        <dbReference type="EMBL" id="KAA1092813.1"/>
    </source>
</evidence>
<dbReference type="AlphaFoldDB" id="A0A5B0NV09"/>
<dbReference type="EMBL" id="VSWC01000080">
    <property type="protein sequence ID" value="KAA1092813.1"/>
    <property type="molecule type" value="Genomic_DNA"/>
</dbReference>
<name>A0A5B0NV09_PUCGR</name>
<organism evidence="2 3">
    <name type="scientific">Puccinia graminis f. sp. tritici</name>
    <dbReference type="NCBI Taxonomy" id="56615"/>
    <lineage>
        <taxon>Eukaryota</taxon>
        <taxon>Fungi</taxon>
        <taxon>Dikarya</taxon>
        <taxon>Basidiomycota</taxon>
        <taxon>Pucciniomycotina</taxon>
        <taxon>Pucciniomycetes</taxon>
        <taxon>Pucciniales</taxon>
        <taxon>Pucciniaceae</taxon>
        <taxon>Puccinia</taxon>
    </lineage>
</organism>
<accession>A0A5B0NV09</accession>
<evidence type="ECO:0000313" key="1">
    <source>
        <dbReference type="EMBL" id="KAA1064120.1"/>
    </source>
</evidence>